<evidence type="ECO:0000313" key="10">
    <source>
        <dbReference type="Proteomes" id="UP000091820"/>
    </source>
</evidence>
<dbReference type="EnsemblMetazoa" id="GBRI039837-RA">
    <property type="protein sequence ID" value="GBRI039837-PA"/>
    <property type="gene ID" value="GBRI039837"/>
</dbReference>
<reference evidence="9" key="2">
    <citation type="submission" date="2020-05" db="UniProtKB">
        <authorList>
            <consortium name="EnsemblMetazoa"/>
        </authorList>
    </citation>
    <scope>IDENTIFICATION</scope>
    <source>
        <strain evidence="9">IAEA</strain>
    </source>
</reference>
<accession>A0A1A9X0Q4</accession>
<dbReference type="PROSITE" id="PS00028">
    <property type="entry name" value="ZINC_FINGER_C2H2_1"/>
    <property type="match status" value="2"/>
</dbReference>
<dbReference type="STRING" id="37001.A0A1A9X0Q4"/>
<keyword evidence="5" id="KW-0539">Nucleus</keyword>
<evidence type="ECO:0000256" key="2">
    <source>
        <dbReference type="ARBA" id="ARBA00022723"/>
    </source>
</evidence>
<keyword evidence="7" id="KW-1133">Transmembrane helix</keyword>
<keyword evidence="2" id="KW-0479">Metal-binding</keyword>
<evidence type="ECO:0000256" key="5">
    <source>
        <dbReference type="ARBA" id="ARBA00023242"/>
    </source>
</evidence>
<protein>
    <recommendedName>
        <fullName evidence="8">C2H2-type domain-containing protein</fullName>
    </recommendedName>
</protein>
<name>A0A1A9X0Q4_9MUSC</name>
<keyword evidence="7" id="KW-0472">Membrane</keyword>
<keyword evidence="10" id="KW-1185">Reference proteome</keyword>
<keyword evidence="4" id="KW-0862">Zinc</keyword>
<evidence type="ECO:0000313" key="9">
    <source>
        <dbReference type="EnsemblMetazoa" id="GBRI039837-PA"/>
    </source>
</evidence>
<dbReference type="AlphaFoldDB" id="A0A1A9X0Q4"/>
<dbReference type="PANTHER" id="PTHR23215:SF0">
    <property type="entry name" value="BUB3-INTERACTING AND GLEBS MOTIF-CONTAINING PROTEIN ZNF207"/>
    <property type="match status" value="1"/>
</dbReference>
<dbReference type="GO" id="GO:0005634">
    <property type="term" value="C:nucleus"/>
    <property type="evidence" value="ECO:0007669"/>
    <property type="project" value="UniProtKB-SubCell"/>
</dbReference>
<feature type="domain" description="C2H2-type" evidence="8">
    <location>
        <begin position="95"/>
        <end position="116"/>
    </location>
</feature>
<feature type="transmembrane region" description="Helical" evidence="7">
    <location>
        <begin position="232"/>
        <end position="255"/>
    </location>
</feature>
<keyword evidence="3" id="KW-0863">Zinc-finger</keyword>
<comment type="subcellular location">
    <subcellularLocation>
        <location evidence="1">Nucleus</location>
    </subcellularLocation>
</comment>
<organism evidence="9 10">
    <name type="scientific">Glossina brevipalpis</name>
    <dbReference type="NCBI Taxonomy" id="37001"/>
    <lineage>
        <taxon>Eukaryota</taxon>
        <taxon>Metazoa</taxon>
        <taxon>Ecdysozoa</taxon>
        <taxon>Arthropoda</taxon>
        <taxon>Hexapoda</taxon>
        <taxon>Insecta</taxon>
        <taxon>Pterygota</taxon>
        <taxon>Neoptera</taxon>
        <taxon>Endopterygota</taxon>
        <taxon>Diptera</taxon>
        <taxon>Brachycera</taxon>
        <taxon>Muscomorpha</taxon>
        <taxon>Hippoboscoidea</taxon>
        <taxon>Glossinidae</taxon>
        <taxon>Glossina</taxon>
    </lineage>
</organism>
<evidence type="ECO:0000259" key="8">
    <source>
        <dbReference type="PROSITE" id="PS00028"/>
    </source>
</evidence>
<dbReference type="CDD" id="cd20908">
    <property type="entry name" value="SUF4-like"/>
    <property type="match status" value="1"/>
</dbReference>
<dbReference type="GO" id="GO:0008270">
    <property type="term" value="F:zinc ion binding"/>
    <property type="evidence" value="ECO:0007669"/>
    <property type="project" value="UniProtKB-KW"/>
</dbReference>
<evidence type="ECO:0000256" key="4">
    <source>
        <dbReference type="ARBA" id="ARBA00022833"/>
    </source>
</evidence>
<dbReference type="Proteomes" id="UP000091820">
    <property type="component" value="Unassembled WGS sequence"/>
</dbReference>
<sequence length="265" mass="29635">MKRKSTKTLRLKGNLNNINTDNRSEKTKSTGTAAVKISYVRSATDVVYVNKLPSRQHWRLLLYIPRKACSIRYCNREFDDEKILVQHQKAKHFKCHICHKKLYTGPGLSIHCMQVHKETVDKVPNSLPNRSNIEIEIFGMDGIPAEDLREHERQKNGGKSDSDDDEPTAKKKVEIPLTAPPPMMMPPNMMPPHMMGQYAQYGMMPHMAPMPPFLGPGGIPMMPTHMMPPRPLFPAAMAAATTSAAAAAHAVAAVAQQKPTFPAYR</sequence>
<evidence type="ECO:0000256" key="3">
    <source>
        <dbReference type="ARBA" id="ARBA00022771"/>
    </source>
</evidence>
<dbReference type="SMART" id="SM00355">
    <property type="entry name" value="ZnF_C2H2"/>
    <property type="match status" value="2"/>
</dbReference>
<proteinExistence type="predicted"/>
<dbReference type="InterPro" id="IPR013087">
    <property type="entry name" value="Znf_C2H2_type"/>
</dbReference>
<dbReference type="VEuPathDB" id="VectorBase:GBRI039837"/>
<dbReference type="PANTHER" id="PTHR23215">
    <property type="entry name" value="ZINC FINGER PROTEIN 207"/>
    <property type="match status" value="1"/>
</dbReference>
<evidence type="ECO:0000256" key="7">
    <source>
        <dbReference type="SAM" id="Phobius"/>
    </source>
</evidence>
<reference evidence="10" key="1">
    <citation type="submission" date="2014-03" db="EMBL/GenBank/DDBJ databases">
        <authorList>
            <person name="Aksoy S."/>
            <person name="Warren W."/>
            <person name="Wilson R.K."/>
        </authorList>
    </citation>
    <scope>NUCLEOTIDE SEQUENCE [LARGE SCALE GENOMIC DNA]</scope>
    <source>
        <strain evidence="10">IAEA</strain>
    </source>
</reference>
<feature type="region of interest" description="Disordered" evidence="6">
    <location>
        <begin position="151"/>
        <end position="182"/>
    </location>
</feature>
<evidence type="ECO:0000256" key="6">
    <source>
        <dbReference type="SAM" id="MobiDB-lite"/>
    </source>
</evidence>
<feature type="compositionally biased region" description="Basic and acidic residues" evidence="6">
    <location>
        <begin position="151"/>
        <end position="174"/>
    </location>
</feature>
<feature type="domain" description="C2H2-type" evidence="8">
    <location>
        <begin position="69"/>
        <end position="92"/>
    </location>
</feature>
<keyword evidence="7" id="KW-0812">Transmembrane</keyword>
<evidence type="ECO:0000256" key="1">
    <source>
        <dbReference type="ARBA" id="ARBA00004123"/>
    </source>
</evidence>